<evidence type="ECO:0000313" key="3">
    <source>
        <dbReference type="Proteomes" id="UP000770629"/>
    </source>
</evidence>
<dbReference type="RefSeq" id="WP_221118610.1">
    <property type="nucleotide sequence ID" value="NZ_JABDYF010000001.1"/>
</dbReference>
<reference evidence="2 3" key="1">
    <citation type="submission" date="2020-04" db="EMBL/GenBank/DDBJ databases">
        <title>Global-level population genomics: horizontal gene transfer, symbiosis and evolution in Rhizobia.</title>
        <authorList>
            <person name="Gai Y."/>
        </authorList>
    </citation>
    <scope>NUCLEOTIDE SEQUENCE [LARGE SCALE GENOMIC DNA]</scope>
    <source>
        <strain evidence="2 3">BLR33</strain>
    </source>
</reference>
<dbReference type="Proteomes" id="UP000770629">
    <property type="component" value="Unassembled WGS sequence"/>
</dbReference>
<feature type="transmembrane region" description="Helical" evidence="1">
    <location>
        <begin position="171"/>
        <end position="190"/>
    </location>
</feature>
<sequence>MWPKKLVLRLYLLWLRWSSRRYEKELDSQLSGSERAELKAIASKIGKSDKAFLELSRTATRDGLRAEAPELFELLDIKSILHNPFILPYRRPALRFCPPQYRELLESTPVVTIPDFHFHASTRRFAGSNRAFVKVPFGLVFALGAIARAAFGVYQDFDGRRFATLKEKLSALFFIAGNITAPTPILAAAVTQTMGSVRILSATKPAHVMHVMGVFVLLHEFGHVALNHQPCGPNPSRSEIERAMVQEFEADAFALASILRVDLKGAVPWDDVRKLHAFCVCMLLLTLELHTTLRNVRLKPQYPTFLERCKALLDQFSAPETLRDAVDHFSYVLDVGRTAPNSSDEQP</sequence>
<feature type="transmembrane region" description="Helical" evidence="1">
    <location>
        <begin position="131"/>
        <end position="151"/>
    </location>
</feature>
<evidence type="ECO:0008006" key="4">
    <source>
        <dbReference type="Google" id="ProtNLM"/>
    </source>
</evidence>
<evidence type="ECO:0000256" key="1">
    <source>
        <dbReference type="SAM" id="Phobius"/>
    </source>
</evidence>
<name>A0ABS7IAE8_9HYPH</name>
<proteinExistence type="predicted"/>
<comment type="caution">
    <text evidence="2">The sequence shown here is derived from an EMBL/GenBank/DDBJ whole genome shotgun (WGS) entry which is preliminary data.</text>
</comment>
<keyword evidence="3" id="KW-1185">Reference proteome</keyword>
<dbReference type="EMBL" id="JABDYF010000001">
    <property type="protein sequence ID" value="MBX5088459.1"/>
    <property type="molecule type" value="Genomic_DNA"/>
</dbReference>
<organism evidence="2 3">
    <name type="scientific">Rhizobium lentis</name>
    <dbReference type="NCBI Taxonomy" id="1138194"/>
    <lineage>
        <taxon>Bacteria</taxon>
        <taxon>Pseudomonadati</taxon>
        <taxon>Pseudomonadota</taxon>
        <taxon>Alphaproteobacteria</taxon>
        <taxon>Hyphomicrobiales</taxon>
        <taxon>Rhizobiaceae</taxon>
        <taxon>Rhizobium/Agrobacterium group</taxon>
        <taxon>Rhizobium</taxon>
    </lineage>
</organism>
<evidence type="ECO:0000313" key="2">
    <source>
        <dbReference type="EMBL" id="MBX5088459.1"/>
    </source>
</evidence>
<accession>A0ABS7IAE8</accession>
<gene>
    <name evidence="2" type="ORF">HJB60_04620</name>
</gene>
<keyword evidence="1" id="KW-1133">Transmembrane helix</keyword>
<protein>
    <recommendedName>
        <fullName evidence="4">ImmA/IrrE family metallo-endopeptidase</fullName>
    </recommendedName>
</protein>
<keyword evidence="1" id="KW-0472">Membrane</keyword>
<keyword evidence="1" id="KW-0812">Transmembrane</keyword>